<name>A0A2P4ZZC6_9HYPO</name>
<dbReference type="InterPro" id="IPR020472">
    <property type="entry name" value="WD40_PAC1"/>
</dbReference>
<protein>
    <recommendedName>
        <fullName evidence="5">NACHT domain-containing protein</fullName>
    </recommendedName>
</protein>
<dbReference type="FunFam" id="3.40.50.300:FF:001638">
    <property type="entry name" value="NACHT and WD40 domain protein"/>
    <property type="match status" value="1"/>
</dbReference>
<feature type="compositionally biased region" description="Basic and acidic residues" evidence="4">
    <location>
        <begin position="1"/>
        <end position="30"/>
    </location>
</feature>
<reference evidence="6 7" key="1">
    <citation type="journal article" date="2016" name="Genome Announc.">
        <title>Draft Whole-Genome Sequence of Trichoderma gamsii T6085, a Promising Biocontrol Agent of Fusarium Head Blight on Wheat.</title>
        <authorList>
            <person name="Baroncelli R."/>
            <person name="Zapparata A."/>
            <person name="Piaggeschi G."/>
            <person name="Sarrocco S."/>
            <person name="Vannacci G."/>
        </authorList>
    </citation>
    <scope>NUCLEOTIDE SEQUENCE [LARGE SCALE GENOMIC DNA]</scope>
    <source>
        <strain evidence="6 7">T6085</strain>
    </source>
</reference>
<proteinExistence type="predicted"/>
<dbReference type="GeneID" id="29991000"/>
<feature type="repeat" description="WD" evidence="3">
    <location>
        <begin position="876"/>
        <end position="916"/>
    </location>
</feature>
<feature type="domain" description="NACHT" evidence="5">
    <location>
        <begin position="396"/>
        <end position="541"/>
    </location>
</feature>
<dbReference type="InterPro" id="IPR015943">
    <property type="entry name" value="WD40/YVTN_repeat-like_dom_sf"/>
</dbReference>
<feature type="repeat" description="WD" evidence="3">
    <location>
        <begin position="1081"/>
        <end position="1121"/>
    </location>
</feature>
<feature type="repeat" description="WD" evidence="3">
    <location>
        <begin position="1295"/>
        <end position="1336"/>
    </location>
</feature>
<dbReference type="InterPro" id="IPR019775">
    <property type="entry name" value="WD40_repeat_CS"/>
</dbReference>
<feature type="region of interest" description="Disordered" evidence="4">
    <location>
        <begin position="1"/>
        <end position="55"/>
    </location>
</feature>
<dbReference type="CDD" id="cd00200">
    <property type="entry name" value="WD40"/>
    <property type="match status" value="2"/>
</dbReference>
<dbReference type="Pfam" id="PF00400">
    <property type="entry name" value="WD40"/>
    <property type="match status" value="11"/>
</dbReference>
<dbReference type="PROSITE" id="PS50294">
    <property type="entry name" value="WD_REPEATS_REGION"/>
    <property type="match status" value="8"/>
</dbReference>
<evidence type="ECO:0000313" key="6">
    <source>
        <dbReference type="EMBL" id="PON29652.1"/>
    </source>
</evidence>
<comment type="caution">
    <text evidence="6">The sequence shown here is derived from an EMBL/GenBank/DDBJ whole genome shotgun (WGS) entry which is preliminary data.</text>
</comment>
<dbReference type="InterPro" id="IPR031359">
    <property type="entry name" value="NACHT_N"/>
</dbReference>
<feature type="compositionally biased region" description="Polar residues" evidence="4">
    <location>
        <begin position="44"/>
        <end position="55"/>
    </location>
</feature>
<dbReference type="Pfam" id="PF17100">
    <property type="entry name" value="NACHT_N"/>
    <property type="match status" value="1"/>
</dbReference>
<organism evidence="6 7">
    <name type="scientific">Trichoderma gamsii</name>
    <dbReference type="NCBI Taxonomy" id="398673"/>
    <lineage>
        <taxon>Eukaryota</taxon>
        <taxon>Fungi</taxon>
        <taxon>Dikarya</taxon>
        <taxon>Ascomycota</taxon>
        <taxon>Pezizomycotina</taxon>
        <taxon>Sordariomycetes</taxon>
        <taxon>Hypocreomycetidae</taxon>
        <taxon>Hypocreales</taxon>
        <taxon>Hypocreaceae</taxon>
        <taxon>Trichoderma</taxon>
    </lineage>
</organism>
<dbReference type="PROSITE" id="PS00678">
    <property type="entry name" value="WD_REPEATS_1"/>
    <property type="match status" value="9"/>
</dbReference>
<keyword evidence="2" id="KW-0677">Repeat</keyword>
<feature type="repeat" description="WD" evidence="3">
    <location>
        <begin position="958"/>
        <end position="998"/>
    </location>
</feature>
<feature type="repeat" description="WD" evidence="3">
    <location>
        <begin position="1211"/>
        <end position="1252"/>
    </location>
</feature>
<keyword evidence="7" id="KW-1185">Reference proteome</keyword>
<dbReference type="InterPro" id="IPR056884">
    <property type="entry name" value="NPHP3-like_N"/>
</dbReference>
<feature type="repeat" description="WD" evidence="3">
    <location>
        <begin position="1169"/>
        <end position="1210"/>
    </location>
</feature>
<evidence type="ECO:0000256" key="2">
    <source>
        <dbReference type="ARBA" id="ARBA00022737"/>
    </source>
</evidence>
<evidence type="ECO:0000313" key="7">
    <source>
        <dbReference type="Proteomes" id="UP000054821"/>
    </source>
</evidence>
<dbReference type="SUPFAM" id="SSF50998">
    <property type="entry name" value="Quinoprotein alcohol dehydrogenase-like"/>
    <property type="match status" value="1"/>
</dbReference>
<dbReference type="Gene3D" id="3.40.50.300">
    <property type="entry name" value="P-loop containing nucleotide triphosphate hydrolases"/>
    <property type="match status" value="1"/>
</dbReference>
<dbReference type="GO" id="GO:0010992">
    <property type="term" value="P:ubiquitin recycling"/>
    <property type="evidence" value="ECO:0007669"/>
    <property type="project" value="TreeGrafter"/>
</dbReference>
<accession>A0A2P4ZZC6</accession>
<dbReference type="RefSeq" id="XP_024406482.1">
    <property type="nucleotide sequence ID" value="XM_024548871.1"/>
</dbReference>
<dbReference type="FunFam" id="2.130.10.10:FF:000228">
    <property type="entry name" value="COMPASS-like H3K4 histone methylase component WDR5A"/>
    <property type="match status" value="1"/>
</dbReference>
<dbReference type="GO" id="GO:0035097">
    <property type="term" value="C:histone methyltransferase complex"/>
    <property type="evidence" value="ECO:0007669"/>
    <property type="project" value="UniProtKB-ARBA"/>
</dbReference>
<keyword evidence="1 3" id="KW-0853">WD repeat</keyword>
<dbReference type="PANTHER" id="PTHR19849">
    <property type="entry name" value="PHOSPHOLIPASE A-2-ACTIVATING PROTEIN"/>
    <property type="match status" value="1"/>
</dbReference>
<evidence type="ECO:0000256" key="1">
    <source>
        <dbReference type="ARBA" id="ARBA00022574"/>
    </source>
</evidence>
<dbReference type="SUPFAM" id="SSF50978">
    <property type="entry name" value="WD40 repeat-like"/>
    <property type="match status" value="1"/>
</dbReference>
<feature type="repeat" description="WD" evidence="3">
    <location>
        <begin position="1253"/>
        <end position="1294"/>
    </location>
</feature>
<dbReference type="Pfam" id="PF24883">
    <property type="entry name" value="NPHP3_N"/>
    <property type="match status" value="1"/>
</dbReference>
<dbReference type="EMBL" id="JPDN02000004">
    <property type="protein sequence ID" value="PON29652.1"/>
    <property type="molecule type" value="Genomic_DNA"/>
</dbReference>
<dbReference type="InterPro" id="IPR036322">
    <property type="entry name" value="WD40_repeat_dom_sf"/>
</dbReference>
<feature type="repeat" description="WD" evidence="3">
    <location>
        <begin position="1122"/>
        <end position="1162"/>
    </location>
</feature>
<dbReference type="InterPro" id="IPR001680">
    <property type="entry name" value="WD40_rpt"/>
</dbReference>
<dbReference type="GO" id="GO:0005737">
    <property type="term" value="C:cytoplasm"/>
    <property type="evidence" value="ECO:0007669"/>
    <property type="project" value="TreeGrafter"/>
</dbReference>
<feature type="repeat" description="WD" evidence="3">
    <location>
        <begin position="999"/>
        <end position="1039"/>
    </location>
</feature>
<feature type="repeat" description="WD" evidence="3">
    <location>
        <begin position="1040"/>
        <end position="1080"/>
    </location>
</feature>
<dbReference type="InterPro" id="IPR027417">
    <property type="entry name" value="P-loop_NTPase"/>
</dbReference>
<dbReference type="GO" id="GO:0043130">
    <property type="term" value="F:ubiquitin binding"/>
    <property type="evidence" value="ECO:0007669"/>
    <property type="project" value="TreeGrafter"/>
</dbReference>
<dbReference type="PANTHER" id="PTHR19849:SF1">
    <property type="entry name" value="F-BOX_WD REPEAT-CONTAINING PROTEIN 7"/>
    <property type="match status" value="1"/>
</dbReference>
<feature type="repeat" description="WD" evidence="3">
    <location>
        <begin position="917"/>
        <end position="957"/>
    </location>
</feature>
<dbReference type="GO" id="GO:0043161">
    <property type="term" value="P:proteasome-mediated ubiquitin-dependent protein catabolic process"/>
    <property type="evidence" value="ECO:0007669"/>
    <property type="project" value="TreeGrafter"/>
</dbReference>
<dbReference type="PROSITE" id="PS50082">
    <property type="entry name" value="WD_REPEATS_2"/>
    <property type="match status" value="11"/>
</dbReference>
<dbReference type="InterPro" id="IPR007111">
    <property type="entry name" value="NACHT_NTPase"/>
</dbReference>
<dbReference type="STRING" id="398673.A0A2P4ZZC6"/>
<dbReference type="Gene3D" id="2.130.10.10">
    <property type="entry name" value="YVTN repeat-like/Quinoprotein amine dehydrogenase"/>
    <property type="match status" value="3"/>
</dbReference>
<dbReference type="PRINTS" id="PR00320">
    <property type="entry name" value="GPROTEINBRPT"/>
</dbReference>
<dbReference type="SUPFAM" id="SSF52540">
    <property type="entry name" value="P-loop containing nucleoside triphosphate hydrolases"/>
    <property type="match status" value="1"/>
</dbReference>
<evidence type="ECO:0000256" key="4">
    <source>
        <dbReference type="SAM" id="MobiDB-lite"/>
    </source>
</evidence>
<evidence type="ECO:0000256" key="3">
    <source>
        <dbReference type="PROSITE-ProRule" id="PRU00221"/>
    </source>
</evidence>
<sequence length="1441" mass="160225">MPLRERFDRLKERLHPRHRSSEQLEERKQGDGNQTDAPAVSNVFPATTSSTNLDASPTPISPVLAVSNAQVELEPCPRPSSLIAQHQSASLAEHLWDRAYDELKENESEAALVQAYERILSRHLRDRDLASDSDVDEENIIAQDDPGARRAQMRTLVTSGWAKIERETKMKESLDKGVQALLSAKRIISSAIQTVPQAALAWTGVCVALEIFDKSTSATKANRDGIDYVIRRMEWYWELPDAILRENADAHNHLCKMRGGLETQLLGLYKSLLLYQMKSVCSYYKNRGLVFLRDIAKLDDWDGDIKAIERAETLFYKDSDVHQKEKMNANLEQIVTYVKQKTVKEDLQCFKDLGITDPSYDKKRIESTKGGLLEQSYRWILDNHEFQQWRDDEERRLLWIRGDPGKGKTMLLCGIANELRTMSASSDLISYFFCQATDQRINNAKAVLWGLMFMLVDQQPTLMHHIRNKYDASGKDLFIGGNSWFALSEIFSDMMRDPTLTHAYLLIDALDECISDRDKLLDLVVENLSASSHVKWILSSRNWPEIERQLAESEGLERVSLSLEVNADLVSRAVDAYIEHEISRLHLIKNNPTIKDQIHHQMQQKANGTFLWVALVVKDLRDRQDAEYEDPLYILNILMEMPSDLTSLYSLMVDHIDKLKGDTPSLCKRILAVAALASRPLSLAELRLLAGFDSNRINDEAMERLVKKCGSFLTVRDCTVYFVHQSAKDHLILDKPTQPIIFSSGHTEVHYTILSHSLWAMTLILKKNIYALPHPGLHIDEIEIPNPDPLAAIRYSCAHWIDHLCNGISDNSSSTYQNCLDATGPVSVFLHTHFLHWLEALSLLQKISDNVISITKLENLLKLMMDDIWSPCLQIIEGHSSEVNCIAFSGDNALATGSDDGTIKIWDMATGACLHTLPGHNSGINSLLFFENDKLASGSRNGAMKTWNAATGACIQTLKGHKDAVMSMTLLADNKLASASLDGAIKFWDMADSKSIQTLESNYGPVTSVTVLKGNRLASGFSNGTIKIWDVADYTCIETLEGHSQSITSVTALANNKLASASGDRTIGIWDLATGACIQTLEASNTWVTSIIALADNRLASGSHDNTIRIWDTATGVCIQTLEGHTDSVTSLAALANNKLASGSYDRTVRIWDIAADIDIRMPKGHTTLKGHSDWVTSVTFSGDGKHVASGSDDELVKIWDITKGECIQTLKGHDKRVRSVAFSRDGKQVASGSTDKTVKIWDITAGRCIRTLEGHRDWVQSVAFKRDGTQLVSGSDDKTVKVWDIATGLCVQTLEGHNAPVMSVTFLRDERQVASWSNDKTVKIWDTATGVCIRTLPVGIATQLSFDEENASNLQTSFGILDLDSDAVVNDSGSDISVPFTGYGRDKAGSWITRDGKPLLWLPVDYRPTAFAIKGSTVGIGCDSGRVLMLEFSDGDGYSV</sequence>
<gene>
    <name evidence="6" type="ORF">TGAM01_v201901</name>
</gene>
<dbReference type="PROSITE" id="PS50837">
    <property type="entry name" value="NACHT"/>
    <property type="match status" value="1"/>
</dbReference>
<dbReference type="SMART" id="SM00320">
    <property type="entry name" value="WD40"/>
    <property type="match status" value="11"/>
</dbReference>
<evidence type="ECO:0000259" key="5">
    <source>
        <dbReference type="PROSITE" id="PS50837"/>
    </source>
</evidence>
<dbReference type="InterPro" id="IPR011047">
    <property type="entry name" value="Quinoprotein_ADH-like_sf"/>
</dbReference>
<dbReference type="Proteomes" id="UP000054821">
    <property type="component" value="Unassembled WGS sequence"/>
</dbReference>